<dbReference type="Proteomes" id="UP000038040">
    <property type="component" value="Unplaced"/>
</dbReference>
<keyword evidence="3" id="KW-1185">Reference proteome</keyword>
<dbReference type="Proteomes" id="UP000274756">
    <property type="component" value="Unassembled WGS sequence"/>
</dbReference>
<accession>A0A0N4UGB6</accession>
<evidence type="ECO:0000313" key="4">
    <source>
        <dbReference type="WBParaSite" id="DME_0000652601-mRNA-1"/>
    </source>
</evidence>
<reference evidence="1 3" key="2">
    <citation type="submission" date="2018-11" db="EMBL/GenBank/DDBJ databases">
        <authorList>
            <consortium name="Pathogen Informatics"/>
        </authorList>
    </citation>
    <scope>NUCLEOTIDE SEQUENCE [LARGE SCALE GENOMIC DNA]</scope>
</reference>
<protein>
    <submittedName>
        <fullName evidence="4">Ovule protein</fullName>
    </submittedName>
</protein>
<proteinExistence type="predicted"/>
<evidence type="ECO:0000313" key="1">
    <source>
        <dbReference type="EMBL" id="VDN59664.1"/>
    </source>
</evidence>
<sequence length="115" mass="13707">MELQNAHGRCKPSDHFPFFLNMLGSRIFTKPGSEQRYWLYLRGVLDYSGANWCSNCHVLFDLLQLKRPYGLWSLQRKIAISRSSYMFRFFAQITIIRIISMQSYKQHLYRKVTCS</sequence>
<reference evidence="4" key="1">
    <citation type="submission" date="2017-02" db="UniProtKB">
        <authorList>
            <consortium name="WormBaseParasite"/>
        </authorList>
    </citation>
    <scope>IDENTIFICATION</scope>
</reference>
<dbReference type="WBParaSite" id="DME_0000652601-mRNA-1">
    <property type="protein sequence ID" value="DME_0000652601-mRNA-1"/>
    <property type="gene ID" value="DME_0000652601"/>
</dbReference>
<organism evidence="2 4">
    <name type="scientific">Dracunculus medinensis</name>
    <name type="common">Guinea worm</name>
    <dbReference type="NCBI Taxonomy" id="318479"/>
    <lineage>
        <taxon>Eukaryota</taxon>
        <taxon>Metazoa</taxon>
        <taxon>Ecdysozoa</taxon>
        <taxon>Nematoda</taxon>
        <taxon>Chromadorea</taxon>
        <taxon>Rhabditida</taxon>
        <taxon>Spirurina</taxon>
        <taxon>Dracunculoidea</taxon>
        <taxon>Dracunculidae</taxon>
        <taxon>Dracunculus</taxon>
    </lineage>
</organism>
<evidence type="ECO:0000313" key="2">
    <source>
        <dbReference type="Proteomes" id="UP000038040"/>
    </source>
</evidence>
<name>A0A0N4UGB6_DRAME</name>
<gene>
    <name evidence="1" type="ORF">DME_LOCUS9637</name>
</gene>
<dbReference type="EMBL" id="UYYG01001187">
    <property type="protein sequence ID" value="VDN59664.1"/>
    <property type="molecule type" value="Genomic_DNA"/>
</dbReference>
<evidence type="ECO:0000313" key="3">
    <source>
        <dbReference type="Proteomes" id="UP000274756"/>
    </source>
</evidence>
<dbReference type="AlphaFoldDB" id="A0A0N4UGB6"/>